<dbReference type="Proteomes" id="UP001233999">
    <property type="component" value="Unassembled WGS sequence"/>
</dbReference>
<dbReference type="GO" id="GO:0051536">
    <property type="term" value="F:iron-sulfur cluster binding"/>
    <property type="evidence" value="ECO:0007669"/>
    <property type="project" value="InterPro"/>
</dbReference>
<evidence type="ECO:0000256" key="1">
    <source>
        <dbReference type="ARBA" id="ARBA00001974"/>
    </source>
</evidence>
<dbReference type="InterPro" id="IPR028261">
    <property type="entry name" value="DPD_II"/>
</dbReference>
<dbReference type="Gene3D" id="3.40.50.720">
    <property type="entry name" value="NAD(P)-binding Rossmann-like Domain"/>
    <property type="match status" value="1"/>
</dbReference>
<evidence type="ECO:0000259" key="6">
    <source>
        <dbReference type="Pfam" id="PF01493"/>
    </source>
</evidence>
<keyword evidence="10" id="KW-1185">Reference proteome</keyword>
<comment type="pathway">
    <text evidence="2">Energy metabolism; nitrogen metabolism.</text>
</comment>
<proteinExistence type="inferred from homology"/>
<dbReference type="Gene3D" id="3.20.20.70">
    <property type="entry name" value="Aldolase class I"/>
    <property type="match status" value="1"/>
</dbReference>
<dbReference type="FunFam" id="1.10.1060.10:FF:000006">
    <property type="entry name" value="Glutamate synthase (NADPH/NADH)"/>
    <property type="match status" value="1"/>
</dbReference>
<dbReference type="SUPFAM" id="SSF69336">
    <property type="entry name" value="Alpha subunit of glutamate synthase, C-terminal domain"/>
    <property type="match status" value="1"/>
</dbReference>
<dbReference type="Gene3D" id="1.10.1060.10">
    <property type="entry name" value="Alpha-helical ferredoxin"/>
    <property type="match status" value="1"/>
</dbReference>
<comment type="cofactor">
    <cofactor evidence="1">
        <name>FAD</name>
        <dbReference type="ChEBI" id="CHEBI:57692"/>
    </cofactor>
</comment>
<gene>
    <name evidence="9" type="ORF">L9F63_026810</name>
</gene>
<dbReference type="Pfam" id="PF14691">
    <property type="entry name" value="Fer4_20"/>
    <property type="match status" value="1"/>
</dbReference>
<dbReference type="PANTHER" id="PTHR43100:SF1">
    <property type="entry name" value="GLUTAMATE SYNTHASE [NADPH] SMALL CHAIN"/>
    <property type="match status" value="1"/>
</dbReference>
<dbReference type="InterPro" id="IPR013785">
    <property type="entry name" value="Aldolase_TIM"/>
</dbReference>
<dbReference type="Pfam" id="PF01645">
    <property type="entry name" value="Glu_synthase"/>
    <property type="match status" value="1"/>
</dbReference>
<comment type="pathway">
    <text evidence="3">Nitrogen metabolism.</text>
</comment>
<organism evidence="9 10">
    <name type="scientific">Diploptera punctata</name>
    <name type="common">Pacific beetle cockroach</name>
    <dbReference type="NCBI Taxonomy" id="6984"/>
    <lineage>
        <taxon>Eukaryota</taxon>
        <taxon>Metazoa</taxon>
        <taxon>Ecdysozoa</taxon>
        <taxon>Arthropoda</taxon>
        <taxon>Hexapoda</taxon>
        <taxon>Insecta</taxon>
        <taxon>Pterygota</taxon>
        <taxon>Neoptera</taxon>
        <taxon>Polyneoptera</taxon>
        <taxon>Dictyoptera</taxon>
        <taxon>Blattodea</taxon>
        <taxon>Blaberoidea</taxon>
        <taxon>Blaberidae</taxon>
        <taxon>Diplopterinae</taxon>
        <taxon>Diploptera</taxon>
    </lineage>
</organism>
<comment type="caution">
    <text evidence="9">The sequence shown here is derived from an EMBL/GenBank/DDBJ whole genome shotgun (WGS) entry which is preliminary data.</text>
</comment>
<sequence length="744" mass="81789">MKYEVTKDIATTRHSVPGVGLISPPPHHDIYSIEDLAELIYDLKCANPNARISVKLVSEVGVGVVASGVAKGKAEHIVISGHDGGTGASSWTGIKNAGLPWELGIAETHQVLVLNNLRSRVVVQADGQIRTGFDVVVAALLGADEFGFSTAPLIVMGCTMMRKCHLNTCPVGIATQDPILRKKFEGKPEHVINYLFMLAEEIRGHMAKLGIRKFQDLVGRTDLLRVSDKANTKAKTLNFSLILKNALHMRPGVNIVGGSKRQDFQLEKEAGTINCWRKLLQKHGDEGLPEHSINVRLTGSAGQSFCAFMTKGIHVTLEGDANDYVGKGLSVGNVCLYGATSGKAFFRGIAAERFSVRNSGAVAVVEGVGDHGCDKCNLEMVELLPLELEDDLKLVRNLLKEFQEKTGSLIAEDLLKTWPAPASRFIKVFPYEYQRALRQMAEEAAQEKTQPIVNGNDISVKQNDTKIRDIEETILDATMEKKRLDKILDKTRGFVKYKRETGVYRPVEKRMKDWGEIYNSAHVRKGLRIQAARCMECGVPFCQSSHGCPLGNIIPKWNDLIFQNNWKEALNQLLQTNNFPEFTGRVCPAPCEGACVLGISEPAVTIKNIECAIIDHAFEQGWIRPEPPVLRTIKKVAVVGSGPSGLAAAHQLNKAGHSERVDLLAKEGVVFKTNVNVGKDIAAKDLYDEHDAVLLCTGATWPRDLPIPGRQLDGIYFAMTFLESWQKKQMGNNIDQPHPPSCQG</sequence>
<accession>A0AAD8AFL1</accession>
<evidence type="ECO:0008006" key="11">
    <source>
        <dbReference type="Google" id="ProtNLM"/>
    </source>
</evidence>
<feature type="domain" description="Glutamate synthase alpha subunit C-terminal" evidence="6">
    <location>
        <begin position="278"/>
        <end position="332"/>
    </location>
</feature>
<keyword evidence="5" id="KW-0274">FAD</keyword>
<dbReference type="InterPro" id="IPR002932">
    <property type="entry name" value="Glu_synthdom"/>
</dbReference>
<dbReference type="Gene3D" id="2.160.20.60">
    <property type="entry name" value="Glutamate synthase, alpha subunit, C-terminal domain"/>
    <property type="match status" value="2"/>
</dbReference>
<dbReference type="InterPro" id="IPR009051">
    <property type="entry name" value="Helical_ferredxn"/>
</dbReference>
<dbReference type="EMBL" id="JASPKZ010001361">
    <property type="protein sequence ID" value="KAJ9598084.1"/>
    <property type="molecule type" value="Genomic_DNA"/>
</dbReference>
<evidence type="ECO:0000256" key="3">
    <source>
        <dbReference type="ARBA" id="ARBA00004909"/>
    </source>
</evidence>
<dbReference type="CDD" id="cd02808">
    <property type="entry name" value="GltS_FMN"/>
    <property type="match status" value="1"/>
</dbReference>
<evidence type="ECO:0000256" key="4">
    <source>
        <dbReference type="ARBA" id="ARBA00009716"/>
    </source>
</evidence>
<evidence type="ECO:0000313" key="9">
    <source>
        <dbReference type="EMBL" id="KAJ9598084.1"/>
    </source>
</evidence>
<dbReference type="SUPFAM" id="SSF46548">
    <property type="entry name" value="alpha-helical ferredoxin"/>
    <property type="match status" value="1"/>
</dbReference>
<reference evidence="9" key="1">
    <citation type="journal article" date="2023" name="IScience">
        <title>Live-bearing cockroach genome reveals convergent evolutionary mechanisms linked to viviparity in insects and beyond.</title>
        <authorList>
            <person name="Fouks B."/>
            <person name="Harrison M.C."/>
            <person name="Mikhailova A.A."/>
            <person name="Marchal E."/>
            <person name="English S."/>
            <person name="Carruthers M."/>
            <person name="Jennings E.C."/>
            <person name="Chiamaka E.L."/>
            <person name="Frigard R.A."/>
            <person name="Pippel M."/>
            <person name="Attardo G.M."/>
            <person name="Benoit J.B."/>
            <person name="Bornberg-Bauer E."/>
            <person name="Tobe S.S."/>
        </authorList>
    </citation>
    <scope>NUCLEOTIDE SEQUENCE</scope>
    <source>
        <strain evidence="9">Stay&amp;Tobe</strain>
    </source>
</reference>
<comment type="similarity">
    <text evidence="4">Belongs to the glutamate synthase family.</text>
</comment>
<dbReference type="SUPFAM" id="SSF51395">
    <property type="entry name" value="FMN-linked oxidoreductases"/>
    <property type="match status" value="1"/>
</dbReference>
<dbReference type="Pfam" id="PF01493">
    <property type="entry name" value="GXGXG"/>
    <property type="match status" value="1"/>
</dbReference>
<feature type="domain" description="Glutamate synthase" evidence="7">
    <location>
        <begin position="4"/>
        <end position="211"/>
    </location>
</feature>
<dbReference type="PANTHER" id="PTHR43100">
    <property type="entry name" value="GLUTAMATE SYNTHASE [NADPH] SMALL CHAIN"/>
    <property type="match status" value="1"/>
</dbReference>
<dbReference type="AlphaFoldDB" id="A0AAD8AFL1"/>
<evidence type="ECO:0000256" key="2">
    <source>
        <dbReference type="ARBA" id="ARBA00004802"/>
    </source>
</evidence>
<name>A0AAD8AFL1_DIPPU</name>
<feature type="domain" description="Dihydroprymidine dehydrogenase" evidence="8">
    <location>
        <begin position="512"/>
        <end position="621"/>
    </location>
</feature>
<evidence type="ECO:0000259" key="7">
    <source>
        <dbReference type="Pfam" id="PF01645"/>
    </source>
</evidence>
<dbReference type="GO" id="GO:0015930">
    <property type="term" value="F:glutamate synthase activity"/>
    <property type="evidence" value="ECO:0007669"/>
    <property type="project" value="InterPro"/>
</dbReference>
<dbReference type="InterPro" id="IPR036485">
    <property type="entry name" value="Glu_synth_asu_C_sf"/>
</dbReference>
<dbReference type="SUPFAM" id="SSF51971">
    <property type="entry name" value="Nucleotide-binding domain"/>
    <property type="match status" value="1"/>
</dbReference>
<dbReference type="GO" id="GO:0006537">
    <property type="term" value="P:glutamate biosynthetic process"/>
    <property type="evidence" value="ECO:0007669"/>
    <property type="project" value="InterPro"/>
</dbReference>
<evidence type="ECO:0000256" key="5">
    <source>
        <dbReference type="ARBA" id="ARBA00022827"/>
    </source>
</evidence>
<dbReference type="InterPro" id="IPR051394">
    <property type="entry name" value="Glutamate_Synthase"/>
</dbReference>
<protein>
    <recommendedName>
        <fullName evidence="11">Glutamate synthase</fullName>
    </recommendedName>
</protein>
<evidence type="ECO:0000313" key="10">
    <source>
        <dbReference type="Proteomes" id="UP001233999"/>
    </source>
</evidence>
<reference evidence="9" key="2">
    <citation type="submission" date="2023-05" db="EMBL/GenBank/DDBJ databases">
        <authorList>
            <person name="Fouks B."/>
        </authorList>
    </citation>
    <scope>NUCLEOTIDE SEQUENCE</scope>
    <source>
        <strain evidence="9">Stay&amp;Tobe</strain>
        <tissue evidence="9">Testes</tissue>
    </source>
</reference>
<dbReference type="InterPro" id="IPR002489">
    <property type="entry name" value="Glu_synth_asu_C"/>
</dbReference>
<evidence type="ECO:0000259" key="8">
    <source>
        <dbReference type="Pfam" id="PF14691"/>
    </source>
</evidence>
<keyword evidence="5" id="KW-0285">Flavoprotein</keyword>
<dbReference type="Gene3D" id="3.50.50.60">
    <property type="entry name" value="FAD/NAD(P)-binding domain"/>
    <property type="match status" value="2"/>
</dbReference>
<dbReference type="InterPro" id="IPR036188">
    <property type="entry name" value="FAD/NAD-bd_sf"/>
</dbReference>